<dbReference type="InterPro" id="IPR018609">
    <property type="entry name" value="Bud13"/>
</dbReference>
<name>A0A6A4T206_SCOMX</name>
<dbReference type="GO" id="GO:0070274">
    <property type="term" value="C:RES complex"/>
    <property type="evidence" value="ECO:0007669"/>
    <property type="project" value="TreeGrafter"/>
</dbReference>
<dbReference type="GO" id="GO:0005684">
    <property type="term" value="C:U2-type spliceosomal complex"/>
    <property type="evidence" value="ECO:0007669"/>
    <property type="project" value="TreeGrafter"/>
</dbReference>
<dbReference type="PANTHER" id="PTHR31809:SF0">
    <property type="entry name" value="BUD13 HOMOLOG"/>
    <property type="match status" value="1"/>
</dbReference>
<feature type="compositionally biased region" description="Basic and acidic residues" evidence="3">
    <location>
        <begin position="597"/>
        <end position="607"/>
    </location>
</feature>
<feature type="compositionally biased region" description="Polar residues" evidence="3">
    <location>
        <begin position="320"/>
        <end position="335"/>
    </location>
</feature>
<feature type="compositionally biased region" description="Basic and acidic residues" evidence="3">
    <location>
        <begin position="482"/>
        <end position="513"/>
    </location>
</feature>
<organism evidence="4 5">
    <name type="scientific">Scophthalmus maximus</name>
    <name type="common">Turbot</name>
    <name type="synonym">Psetta maxima</name>
    <dbReference type="NCBI Taxonomy" id="52904"/>
    <lineage>
        <taxon>Eukaryota</taxon>
        <taxon>Metazoa</taxon>
        <taxon>Chordata</taxon>
        <taxon>Craniata</taxon>
        <taxon>Vertebrata</taxon>
        <taxon>Euteleostomi</taxon>
        <taxon>Actinopterygii</taxon>
        <taxon>Neopterygii</taxon>
        <taxon>Teleostei</taxon>
        <taxon>Neoteleostei</taxon>
        <taxon>Acanthomorphata</taxon>
        <taxon>Carangaria</taxon>
        <taxon>Pleuronectiformes</taxon>
        <taxon>Pleuronectoidei</taxon>
        <taxon>Scophthalmidae</taxon>
        <taxon>Scophthalmus</taxon>
    </lineage>
</organism>
<dbReference type="GO" id="GO:0003723">
    <property type="term" value="F:RNA binding"/>
    <property type="evidence" value="ECO:0007669"/>
    <property type="project" value="TreeGrafter"/>
</dbReference>
<comment type="caution">
    <text evidence="4">The sequence shown here is derived from an EMBL/GenBank/DDBJ whole genome shotgun (WGS) entry which is preliminary data.</text>
</comment>
<dbReference type="Pfam" id="PF09736">
    <property type="entry name" value="Bud13"/>
    <property type="match status" value="1"/>
</dbReference>
<dbReference type="PANTHER" id="PTHR31809">
    <property type="entry name" value="BUD13 HOMOLOG"/>
    <property type="match status" value="1"/>
</dbReference>
<proteinExistence type="inferred from homology"/>
<evidence type="ECO:0000256" key="1">
    <source>
        <dbReference type="ARBA" id="ARBA00011069"/>
    </source>
</evidence>
<dbReference type="EMBL" id="VEVO01000008">
    <property type="protein sequence ID" value="KAF0038358.1"/>
    <property type="molecule type" value="Genomic_DNA"/>
</dbReference>
<evidence type="ECO:0000313" key="4">
    <source>
        <dbReference type="EMBL" id="KAF0038358.1"/>
    </source>
</evidence>
<gene>
    <name evidence="4" type="ORF">F2P81_008842</name>
</gene>
<dbReference type="AlphaFoldDB" id="A0A6A4T206"/>
<protein>
    <recommendedName>
        <fullName evidence="2">BUD13 homolog</fullName>
    </recommendedName>
</protein>
<comment type="similarity">
    <text evidence="1">Belongs to the CWC26 family.</text>
</comment>
<dbReference type="InterPro" id="IPR051112">
    <property type="entry name" value="CWC26_splicing_factor"/>
</dbReference>
<dbReference type="GO" id="GO:0000398">
    <property type="term" value="P:mRNA splicing, via spliceosome"/>
    <property type="evidence" value="ECO:0007669"/>
    <property type="project" value="TreeGrafter"/>
</dbReference>
<feature type="compositionally biased region" description="Basic and acidic residues" evidence="3">
    <location>
        <begin position="528"/>
        <end position="562"/>
    </location>
</feature>
<feature type="compositionally biased region" description="Basic and acidic residues" evidence="3">
    <location>
        <begin position="300"/>
        <end position="316"/>
    </location>
</feature>
<evidence type="ECO:0000256" key="2">
    <source>
        <dbReference type="ARBA" id="ARBA00014454"/>
    </source>
</evidence>
<reference evidence="4 5" key="1">
    <citation type="submission" date="2019-06" db="EMBL/GenBank/DDBJ databases">
        <title>Draft genomes of female and male turbot (Scophthalmus maximus).</title>
        <authorList>
            <person name="Xu H."/>
            <person name="Xu X.-W."/>
            <person name="Shao C."/>
            <person name="Chen S."/>
        </authorList>
    </citation>
    <scope>NUCLEOTIDE SEQUENCE [LARGE SCALE GENOMIC DNA]</scope>
    <source>
        <strain evidence="4">Ysfricsl-2016a</strain>
        <tissue evidence="4">Blood</tissue>
    </source>
</reference>
<feature type="compositionally biased region" description="Basic and acidic residues" evidence="3">
    <location>
        <begin position="263"/>
        <end position="277"/>
    </location>
</feature>
<feature type="region of interest" description="Disordered" evidence="3">
    <location>
        <begin position="229"/>
        <end position="607"/>
    </location>
</feature>
<feature type="compositionally biased region" description="Basic and acidic residues" evidence="3">
    <location>
        <begin position="453"/>
        <end position="467"/>
    </location>
</feature>
<sequence length="622" mass="70355">MLLMALSSGIMKRLDGCISIMLKALFVYGVLGVLLFPAKCDQISVCVEDDGDLRVDCRIKPKPNKIDSYEFSWSSGTKETLINTNVSGSAAESQFRDKSDVVELEPHGFRMTLRGFTNTLPHNTTYMCKISGVNANIIVEAASSSKGPELSKAEYLKRYLSADEDGKKSKGKLKKKRRKVPERGLTIVDDDIDWKQMVEEEKEVEEEEDEAPVVAEVVDDRPDEVKQLESFRNSNRWKVIGADEEEGASESRQDSPDLSSKGAGHDSPVRKTRHDSPDPSPPRRGRHDSPDTSPPRKSRHDSPDTSLPRRDRHDSPDLSPRQQHSGKTGKVQSKDASPMRRKPTSSSSGRKRSPDPHRSPTATRTQNRHDSEGDQSPPRKKPQKGGASDSDQSPPRRRSKTRQGSDSDQSPPRKRPQRGKDSDEDLSPPRRPAQSQSERMLSGGKAGLVCVDVLRKEQEENRRRDRNNQPLEDESRNAQTVFRDKSGKRRDLDSEREEQKKKAGEKAAKDEKYAQWGRGLAQGQMHQQKLEDALHEAQKPMARHRDDEDLDRMLREQEREGDPMAAMLRRKKARSTKTDKPQYKGPAPPPNRSNGFEQKRYKRMADKKAVQEAAYKWSVEDM</sequence>
<evidence type="ECO:0000256" key="3">
    <source>
        <dbReference type="SAM" id="MobiDB-lite"/>
    </source>
</evidence>
<dbReference type="Proteomes" id="UP000438429">
    <property type="component" value="Unassembled WGS sequence"/>
</dbReference>
<accession>A0A6A4T206</accession>
<evidence type="ECO:0000313" key="5">
    <source>
        <dbReference type="Proteomes" id="UP000438429"/>
    </source>
</evidence>